<evidence type="ECO:0000259" key="9">
    <source>
        <dbReference type="Pfam" id="PF07715"/>
    </source>
</evidence>
<evidence type="ECO:0000256" key="2">
    <source>
        <dbReference type="ARBA" id="ARBA00022448"/>
    </source>
</evidence>
<keyword evidence="4" id="KW-0812">Transmembrane</keyword>
<proteinExistence type="predicted"/>
<dbReference type="SUPFAM" id="SSF56935">
    <property type="entry name" value="Porins"/>
    <property type="match status" value="1"/>
</dbReference>
<keyword evidence="6" id="KW-0472">Membrane</keyword>
<dbReference type="InterPro" id="IPR037066">
    <property type="entry name" value="Plug_dom_sf"/>
</dbReference>
<accession>A0ABW6ATR3</accession>
<evidence type="ECO:0000256" key="7">
    <source>
        <dbReference type="ARBA" id="ARBA00023237"/>
    </source>
</evidence>
<evidence type="ECO:0000256" key="1">
    <source>
        <dbReference type="ARBA" id="ARBA00004571"/>
    </source>
</evidence>
<keyword evidence="3" id="KW-1134">Transmembrane beta strand</keyword>
<dbReference type="PANTHER" id="PTHR30069">
    <property type="entry name" value="TONB-DEPENDENT OUTER MEMBRANE RECEPTOR"/>
    <property type="match status" value="1"/>
</dbReference>
<dbReference type="RefSeq" id="WP_381508546.1">
    <property type="nucleotide sequence ID" value="NZ_JBHUOM010000048.1"/>
</dbReference>
<evidence type="ECO:0000256" key="6">
    <source>
        <dbReference type="ARBA" id="ARBA00023136"/>
    </source>
</evidence>
<evidence type="ECO:0000256" key="3">
    <source>
        <dbReference type="ARBA" id="ARBA00022452"/>
    </source>
</evidence>
<dbReference type="InterPro" id="IPR012910">
    <property type="entry name" value="Plug_dom"/>
</dbReference>
<feature type="signal peptide" evidence="8">
    <location>
        <begin position="1"/>
        <end position="25"/>
    </location>
</feature>
<sequence length="658" mass="73521">MRQKTLRWWVIELFVSLLAGHSSFAQTDSLAARQATGLSLRSESVVSLSVVTVRAIAPERFLAGQKLQRIDSATLLQFRFGSLTDLLAFNTPLAFKNYGPGQLATVAFRGTSANHTAVLWNGININQPNLGQTDFSTLPVAGFDRLSVQYGSSASVVGSDAVGGSVLLGSSPVWQPGIQVTVGQQMASFQNNQTQVGIRYSTPISLSWKVSGKTFAYRNQFNNAYPYTERRNYFLERSTTAQRGIVQDLYFLHKSGRQLSVNTWLSDNDLVVAPQDTVARERTRTQSARLLATYETNHLTLKLGWIHDVLDYGKGDFASPSHTQTDRFISRVEREFTLIPAKTSVSLNLRVVGEWSHYRTRTDGYGGQLIEEDRGDLYALLRLQTARWLVTANLRQAFVTRFNPPLTPSLGAEYRIAQHNRFALTAKGAVSRSYRVPTLNERYWLELGNPNLLPESGLNIEAGLASTVVFGNNLTLTTEATVYHNRVDNWTYWNPTNNYHVENLQLVVARGGEVTASLTYVRTGWRAGLRTGYALTRSSQERAYDTYAQDIIGKQLVYVPIHTETLNAYIQRGRMRLTVQTQASSRRYITFDNSQFFKGVALANVLLESTVKLGPLPIRVQGQINNVFDALSISVKRNALPGRNWALNLLINFPSNTL</sequence>
<comment type="subcellular location">
    <subcellularLocation>
        <location evidence="1">Cell outer membrane</location>
        <topology evidence="1">Multi-pass membrane protein</topology>
    </subcellularLocation>
</comment>
<keyword evidence="5 8" id="KW-0732">Signal</keyword>
<name>A0ABW6ATR3_9BACT</name>
<evidence type="ECO:0000256" key="8">
    <source>
        <dbReference type="SAM" id="SignalP"/>
    </source>
</evidence>
<protein>
    <submittedName>
        <fullName evidence="10">TonB-dependent receptor plug domain-containing protein</fullName>
    </submittedName>
</protein>
<keyword evidence="10" id="KW-0675">Receptor</keyword>
<dbReference type="InterPro" id="IPR036942">
    <property type="entry name" value="Beta-barrel_TonB_sf"/>
</dbReference>
<comment type="caution">
    <text evidence="10">The sequence shown here is derived from an EMBL/GenBank/DDBJ whole genome shotgun (WGS) entry which is preliminary data.</text>
</comment>
<evidence type="ECO:0000256" key="4">
    <source>
        <dbReference type="ARBA" id="ARBA00022692"/>
    </source>
</evidence>
<dbReference type="Proteomes" id="UP001597512">
    <property type="component" value="Unassembled WGS sequence"/>
</dbReference>
<dbReference type="PANTHER" id="PTHR30069:SF29">
    <property type="entry name" value="HEMOGLOBIN AND HEMOGLOBIN-HAPTOGLOBIN-BINDING PROTEIN 1-RELATED"/>
    <property type="match status" value="1"/>
</dbReference>
<keyword evidence="11" id="KW-1185">Reference proteome</keyword>
<organism evidence="10 11">
    <name type="scientific">Spirosoma flavum</name>
    <dbReference type="NCBI Taxonomy" id="2048557"/>
    <lineage>
        <taxon>Bacteria</taxon>
        <taxon>Pseudomonadati</taxon>
        <taxon>Bacteroidota</taxon>
        <taxon>Cytophagia</taxon>
        <taxon>Cytophagales</taxon>
        <taxon>Cytophagaceae</taxon>
        <taxon>Spirosoma</taxon>
    </lineage>
</organism>
<reference evidence="11" key="1">
    <citation type="journal article" date="2019" name="Int. J. Syst. Evol. Microbiol.">
        <title>The Global Catalogue of Microorganisms (GCM) 10K type strain sequencing project: providing services to taxonomists for standard genome sequencing and annotation.</title>
        <authorList>
            <consortium name="The Broad Institute Genomics Platform"/>
            <consortium name="The Broad Institute Genome Sequencing Center for Infectious Disease"/>
            <person name="Wu L."/>
            <person name="Ma J."/>
        </authorList>
    </citation>
    <scope>NUCLEOTIDE SEQUENCE [LARGE SCALE GENOMIC DNA]</scope>
    <source>
        <strain evidence="11">KCTC 52490</strain>
    </source>
</reference>
<keyword evidence="2" id="KW-0813">Transport</keyword>
<evidence type="ECO:0000313" key="11">
    <source>
        <dbReference type="Proteomes" id="UP001597512"/>
    </source>
</evidence>
<dbReference type="Gene3D" id="2.170.130.10">
    <property type="entry name" value="TonB-dependent receptor, plug domain"/>
    <property type="match status" value="1"/>
</dbReference>
<dbReference type="InterPro" id="IPR039426">
    <property type="entry name" value="TonB-dep_rcpt-like"/>
</dbReference>
<dbReference type="EMBL" id="JBHUOM010000048">
    <property type="protein sequence ID" value="MFD2937979.1"/>
    <property type="molecule type" value="Genomic_DNA"/>
</dbReference>
<gene>
    <name evidence="10" type="ORF">ACFS25_29710</name>
</gene>
<evidence type="ECO:0000313" key="10">
    <source>
        <dbReference type="EMBL" id="MFD2937979.1"/>
    </source>
</evidence>
<dbReference type="Pfam" id="PF07715">
    <property type="entry name" value="Plug"/>
    <property type="match status" value="1"/>
</dbReference>
<evidence type="ECO:0000256" key="5">
    <source>
        <dbReference type="ARBA" id="ARBA00022729"/>
    </source>
</evidence>
<feature type="chain" id="PRO_5046913061" evidence="8">
    <location>
        <begin position="26"/>
        <end position="658"/>
    </location>
</feature>
<dbReference type="Gene3D" id="2.40.170.20">
    <property type="entry name" value="TonB-dependent receptor, beta-barrel domain"/>
    <property type="match status" value="1"/>
</dbReference>
<feature type="domain" description="TonB-dependent receptor plug" evidence="9">
    <location>
        <begin position="66"/>
        <end position="164"/>
    </location>
</feature>
<keyword evidence="7" id="KW-0998">Cell outer membrane</keyword>